<name>A0A5N4BVW9_9FLAO</name>
<dbReference type="EMBL" id="VTPV01000001">
    <property type="protein sequence ID" value="KAB1232589.1"/>
    <property type="molecule type" value="Genomic_DNA"/>
</dbReference>
<gene>
    <name evidence="1" type="ORF">F8D52_02165</name>
</gene>
<evidence type="ECO:0000313" key="2">
    <source>
        <dbReference type="Proteomes" id="UP000326384"/>
    </source>
</evidence>
<reference evidence="1 2" key="1">
    <citation type="journal article" date="2019" name="Stand. Genomic Sci.">
        <title>Draft Whole-Genome Sequence of a Novel Chryseobacterium viscerum Strain Isolated from Fresh Water at Dripping Springs, New Mexico.</title>
        <authorList>
            <person name="Kyndt J.A."/>
            <person name="Moore T.C."/>
        </authorList>
    </citation>
    <scope>NUCLEOTIDE SEQUENCE [LARGE SCALE GENOMIC DNA]</scope>
    <source>
        <strain evidence="1 2">DPS</strain>
    </source>
</reference>
<organism evidence="1 2">
    <name type="scientific">Chryseobacterium viscerum</name>
    <dbReference type="NCBI Taxonomy" id="1037377"/>
    <lineage>
        <taxon>Bacteria</taxon>
        <taxon>Pseudomonadati</taxon>
        <taxon>Bacteroidota</taxon>
        <taxon>Flavobacteriia</taxon>
        <taxon>Flavobacteriales</taxon>
        <taxon>Weeksellaceae</taxon>
        <taxon>Chryseobacterium group</taxon>
        <taxon>Chryseobacterium</taxon>
    </lineage>
</organism>
<protein>
    <submittedName>
        <fullName evidence="1">Uncharacterized protein</fullName>
    </submittedName>
</protein>
<keyword evidence="2" id="KW-1185">Reference proteome</keyword>
<evidence type="ECO:0000313" key="1">
    <source>
        <dbReference type="EMBL" id="KAB1232589.1"/>
    </source>
</evidence>
<comment type="caution">
    <text evidence="1">The sequence shown here is derived from an EMBL/GenBank/DDBJ whole genome shotgun (WGS) entry which is preliminary data.</text>
</comment>
<dbReference type="RefSeq" id="WP_152288816.1">
    <property type="nucleotide sequence ID" value="NZ_VTPV01000001.1"/>
</dbReference>
<proteinExistence type="predicted"/>
<accession>A0A5N4BVW9</accession>
<dbReference type="Proteomes" id="UP000326384">
    <property type="component" value="Unassembled WGS sequence"/>
</dbReference>
<sequence>MKYNCQILNETKAVVEVVPETDIEKSLLNQMDKDNPDQDTLGYHYGKALEIKNRYAVLLGIDSFQTFPTKAIISYDVAKGI</sequence>